<dbReference type="AlphaFoldDB" id="A0DMG8"/>
<dbReference type="GO" id="GO:0016020">
    <property type="term" value="C:membrane"/>
    <property type="evidence" value="ECO:0007669"/>
    <property type="project" value="UniProtKB-SubCell"/>
</dbReference>
<dbReference type="OrthoDB" id="292929at2759"/>
<dbReference type="HOGENOM" id="CLU_390050_0_0_1"/>
<feature type="transmembrane region" description="Helical" evidence="5">
    <location>
        <begin position="602"/>
        <end position="629"/>
    </location>
</feature>
<proteinExistence type="predicted"/>
<dbReference type="RefSeq" id="XP_001451632.1">
    <property type="nucleotide sequence ID" value="XM_001451595.1"/>
</dbReference>
<evidence type="ECO:0000256" key="3">
    <source>
        <dbReference type="ARBA" id="ARBA00022989"/>
    </source>
</evidence>
<reference evidence="7 8" key="1">
    <citation type="journal article" date="2006" name="Nature">
        <title>Global trends of whole-genome duplications revealed by the ciliate Paramecium tetraurelia.</title>
        <authorList>
            <consortium name="Genoscope"/>
            <person name="Aury J.-M."/>
            <person name="Jaillon O."/>
            <person name="Duret L."/>
            <person name="Noel B."/>
            <person name="Jubin C."/>
            <person name="Porcel B.M."/>
            <person name="Segurens B."/>
            <person name="Daubin V."/>
            <person name="Anthouard V."/>
            <person name="Aiach N."/>
            <person name="Arnaiz O."/>
            <person name="Billaut A."/>
            <person name="Beisson J."/>
            <person name="Blanc I."/>
            <person name="Bouhouche K."/>
            <person name="Camara F."/>
            <person name="Duharcourt S."/>
            <person name="Guigo R."/>
            <person name="Gogendeau D."/>
            <person name="Katinka M."/>
            <person name="Keller A.-M."/>
            <person name="Kissmehl R."/>
            <person name="Klotz C."/>
            <person name="Koll F."/>
            <person name="Le Moue A."/>
            <person name="Lepere C."/>
            <person name="Malinsky S."/>
            <person name="Nowacki M."/>
            <person name="Nowak J.K."/>
            <person name="Plattner H."/>
            <person name="Poulain J."/>
            <person name="Ruiz F."/>
            <person name="Serrano V."/>
            <person name="Zagulski M."/>
            <person name="Dessen P."/>
            <person name="Betermier M."/>
            <person name="Weissenbach J."/>
            <person name="Scarpelli C."/>
            <person name="Schachter V."/>
            <person name="Sperling L."/>
            <person name="Meyer E."/>
            <person name="Cohen J."/>
            <person name="Wincker P."/>
        </authorList>
    </citation>
    <scope>NUCLEOTIDE SEQUENCE [LARGE SCALE GENOMIC DNA]</scope>
    <source>
        <strain evidence="7 8">Stock d4-2</strain>
    </source>
</reference>
<evidence type="ECO:0000256" key="5">
    <source>
        <dbReference type="SAM" id="Phobius"/>
    </source>
</evidence>
<dbReference type="InterPro" id="IPR007632">
    <property type="entry name" value="Anoctamin"/>
</dbReference>
<dbReference type="PANTHER" id="PTHR12308">
    <property type="entry name" value="ANOCTAMIN"/>
    <property type="match status" value="1"/>
</dbReference>
<evidence type="ECO:0000256" key="1">
    <source>
        <dbReference type="ARBA" id="ARBA00004141"/>
    </source>
</evidence>
<dbReference type="EMBL" id="CT868496">
    <property type="protein sequence ID" value="CAK84235.1"/>
    <property type="molecule type" value="Genomic_DNA"/>
</dbReference>
<dbReference type="GeneID" id="5037417"/>
<evidence type="ECO:0000256" key="4">
    <source>
        <dbReference type="ARBA" id="ARBA00023136"/>
    </source>
</evidence>
<keyword evidence="8" id="KW-1185">Reference proteome</keyword>
<evidence type="ECO:0000259" key="6">
    <source>
        <dbReference type="Pfam" id="PF04547"/>
    </source>
</evidence>
<feature type="transmembrane region" description="Helical" evidence="5">
    <location>
        <begin position="404"/>
        <end position="424"/>
    </location>
</feature>
<feature type="transmembrane region" description="Helical" evidence="5">
    <location>
        <begin position="309"/>
        <end position="327"/>
    </location>
</feature>
<feature type="transmembrane region" description="Helical" evidence="5">
    <location>
        <begin position="266"/>
        <end position="289"/>
    </location>
</feature>
<dbReference type="Proteomes" id="UP000000600">
    <property type="component" value="Unassembled WGS sequence"/>
</dbReference>
<accession>A0DMG8</accession>
<dbReference type="OMA" id="CFFTSAV"/>
<dbReference type="Pfam" id="PF04547">
    <property type="entry name" value="Anoctamin"/>
    <property type="match status" value="1"/>
</dbReference>
<keyword evidence="4 5" id="KW-0472">Membrane</keyword>
<keyword evidence="3 5" id="KW-1133">Transmembrane helix</keyword>
<dbReference type="PANTHER" id="PTHR12308:SF73">
    <property type="entry name" value="ANOCTAMIN"/>
    <property type="match status" value="1"/>
</dbReference>
<keyword evidence="2 5" id="KW-0812">Transmembrane</keyword>
<evidence type="ECO:0000313" key="7">
    <source>
        <dbReference type="EMBL" id="CAK84235.1"/>
    </source>
</evidence>
<dbReference type="InParanoid" id="A0DMG8"/>
<feature type="transmembrane region" description="Helical" evidence="5">
    <location>
        <begin position="734"/>
        <end position="752"/>
    </location>
</feature>
<comment type="subcellular location">
    <subcellularLocation>
        <location evidence="1">Membrane</location>
        <topology evidence="1">Multi-pass membrane protein</topology>
    </subcellularLocation>
</comment>
<evidence type="ECO:0000313" key="8">
    <source>
        <dbReference type="Proteomes" id="UP000000600"/>
    </source>
</evidence>
<dbReference type="GO" id="GO:0005254">
    <property type="term" value="F:chloride channel activity"/>
    <property type="evidence" value="ECO:0000318"/>
    <property type="project" value="GO_Central"/>
</dbReference>
<dbReference type="GO" id="GO:1902476">
    <property type="term" value="P:chloride transmembrane transport"/>
    <property type="evidence" value="ECO:0000318"/>
    <property type="project" value="GO_Central"/>
</dbReference>
<dbReference type="eggNOG" id="KOG2513">
    <property type="taxonomic scope" value="Eukaryota"/>
</dbReference>
<gene>
    <name evidence="7" type="ORF">GSPATT00018453001</name>
</gene>
<feature type="transmembrane region" description="Helical" evidence="5">
    <location>
        <begin position="444"/>
        <end position="461"/>
    </location>
</feature>
<evidence type="ECO:0000256" key="2">
    <source>
        <dbReference type="ARBA" id="ARBA00022692"/>
    </source>
</evidence>
<feature type="domain" description="Anoctamin transmembrane" evidence="6">
    <location>
        <begin position="258"/>
        <end position="770"/>
    </location>
</feature>
<name>A0DMG8_PARTE</name>
<organism evidence="7 8">
    <name type="scientific">Paramecium tetraurelia</name>
    <dbReference type="NCBI Taxonomy" id="5888"/>
    <lineage>
        <taxon>Eukaryota</taxon>
        <taxon>Sar</taxon>
        <taxon>Alveolata</taxon>
        <taxon>Ciliophora</taxon>
        <taxon>Intramacronucleata</taxon>
        <taxon>Oligohymenophorea</taxon>
        <taxon>Peniculida</taxon>
        <taxon>Parameciidae</taxon>
        <taxon>Paramecium</taxon>
    </lineage>
</organism>
<protein>
    <recommendedName>
        <fullName evidence="6">Anoctamin transmembrane domain-containing protein</fullName>
    </recommendedName>
</protein>
<dbReference type="InterPro" id="IPR049452">
    <property type="entry name" value="Anoctamin_TM"/>
</dbReference>
<sequence>MTVELKIAQQIILPNLKCSEKMYVYNLINNIRITYCDFYTSGYLIINKLKFLNSTMYEVAIIFNERISQNLLQSISKLLKDLGFTLTVITQNTSIVMMLYLRNNDLLLQTLSDLHIELPKYSKKSHQGSLIAQNRKKFEKYRLFIRIREFLDKNIKEIEQYSKFKYDQKEKFYNSKNELEIDSYLREIVIYQILATIKNNIQINPDNSGEEFLFVGLKQQGVLLDICPMRTFRHSTYKELKQCLQLNANVLDYLVVRIRSQMGEQIAFYFGFLLYLIKNMLILVVFGMITYSLDEYFGYDVTKSPFEPLYATLTVLWAAYFVSQWNQKQKEYQVKWRSHGKNYDYMSSKIELSLLKCLKHKKHFAIQESVKKIIYSNEMDPVTGLKVQIKQNIFSIYLNSIIRIIGYVIALVVFLIVSLNMRGYVDSKQQLYIEQIQIPYCKNIYVSYLLAIIHVVVVNYLNSKYKQVSITTSLSEDHKCLQTFERSLIIKRFTFEIFSAFFDFFYIGFVNDDINQLKQEMIQMFMVDELRRIMTETILPSISKLRLIRYEKSIVKSLPESQQDTICQEFQLNNGEMQQVLQSQLISCFLPKYESFDDYLEIILNFGYVCFFTSAVRMAGIVVTTFLFIEFFSDYYKIYHLYQKPFAVKSNSIGPWTKAMDIICVVSVFTNLMLFSVASDQIVKFFPNLFEETNSQPQITQSQYDEIEDNEIKIMVTSCGLLTARPLPNKSSQATLVVILLEHILLILIYLIKKVINLRQTWVDIYLKRQEYKRSLKE</sequence>
<dbReference type="KEGG" id="ptm:GSPATT00018453001"/>